<dbReference type="EMBL" id="VSSQ01036882">
    <property type="protein sequence ID" value="MPM89465.1"/>
    <property type="molecule type" value="Genomic_DNA"/>
</dbReference>
<gene>
    <name evidence="2" type="ORF">SDC9_136574</name>
</gene>
<keyword evidence="1" id="KW-1133">Transmembrane helix</keyword>
<dbReference type="AlphaFoldDB" id="A0A645DJL9"/>
<proteinExistence type="predicted"/>
<feature type="transmembrane region" description="Helical" evidence="1">
    <location>
        <begin position="25"/>
        <end position="45"/>
    </location>
</feature>
<keyword evidence="1" id="KW-0812">Transmembrane</keyword>
<organism evidence="2">
    <name type="scientific">bioreactor metagenome</name>
    <dbReference type="NCBI Taxonomy" id="1076179"/>
    <lineage>
        <taxon>unclassified sequences</taxon>
        <taxon>metagenomes</taxon>
        <taxon>ecological metagenomes</taxon>
    </lineage>
</organism>
<evidence type="ECO:0000313" key="2">
    <source>
        <dbReference type="EMBL" id="MPM89465.1"/>
    </source>
</evidence>
<reference evidence="2" key="1">
    <citation type="submission" date="2019-08" db="EMBL/GenBank/DDBJ databases">
        <authorList>
            <person name="Kucharzyk K."/>
            <person name="Murdoch R.W."/>
            <person name="Higgins S."/>
            <person name="Loffler F."/>
        </authorList>
    </citation>
    <scope>NUCLEOTIDE SEQUENCE</scope>
</reference>
<accession>A0A645DJL9</accession>
<comment type="caution">
    <text evidence="2">The sequence shown here is derived from an EMBL/GenBank/DDBJ whole genome shotgun (WGS) entry which is preliminary data.</text>
</comment>
<name>A0A645DJL9_9ZZZZ</name>
<evidence type="ECO:0000256" key="1">
    <source>
        <dbReference type="SAM" id="Phobius"/>
    </source>
</evidence>
<sequence length="105" mass="12404">MLEFHSEQLRDTEDLERADARKDVLFYHFALDLALDHFLLVLFALNRVYFPSRKRSLDDLSTFQQKPVRCEERLLHILHLGALAVTLGDSFHEWTVLVQELYGFL</sequence>
<protein>
    <submittedName>
        <fullName evidence="2">Uncharacterized protein</fullName>
    </submittedName>
</protein>
<keyword evidence="1" id="KW-0472">Membrane</keyword>